<evidence type="ECO:0000256" key="1">
    <source>
        <dbReference type="ARBA" id="ARBA00004240"/>
    </source>
</evidence>
<keyword evidence="7" id="KW-0175">Coiled coil</keyword>
<organism evidence="11 12">
    <name type="scientific">Parastrongyloides trichosuri</name>
    <name type="common">Possum-specific nematode worm</name>
    <dbReference type="NCBI Taxonomy" id="131310"/>
    <lineage>
        <taxon>Eukaryota</taxon>
        <taxon>Metazoa</taxon>
        <taxon>Ecdysozoa</taxon>
        <taxon>Nematoda</taxon>
        <taxon>Chromadorea</taxon>
        <taxon>Rhabditida</taxon>
        <taxon>Tylenchina</taxon>
        <taxon>Panagrolaimomorpha</taxon>
        <taxon>Strongyloidoidea</taxon>
        <taxon>Strongyloididae</taxon>
        <taxon>Parastrongyloides</taxon>
    </lineage>
</organism>
<protein>
    <recommendedName>
        <fullName evidence="6">Protein transport protein sec16</fullName>
    </recommendedName>
</protein>
<feature type="compositionally biased region" description="Polar residues" evidence="8">
    <location>
        <begin position="507"/>
        <end position="520"/>
    </location>
</feature>
<feature type="domain" description="Sec16 Sec23-binding" evidence="9">
    <location>
        <begin position="1072"/>
        <end position="1351"/>
    </location>
</feature>
<keyword evidence="6" id="KW-0472">Membrane</keyword>
<keyword evidence="3 6" id="KW-0813">Transport</keyword>
<dbReference type="GO" id="GO:0015031">
    <property type="term" value="P:protein transport"/>
    <property type="evidence" value="ECO:0007669"/>
    <property type="project" value="UniProtKB-KW"/>
</dbReference>
<dbReference type="PANTHER" id="PTHR13402">
    <property type="entry name" value="RGPR-RELATED"/>
    <property type="match status" value="1"/>
</dbReference>
<evidence type="ECO:0000256" key="5">
    <source>
        <dbReference type="ARBA" id="ARBA00022892"/>
    </source>
</evidence>
<comment type="similarity">
    <text evidence="2 6">Belongs to the SEC16 family.</text>
</comment>
<comment type="subcellular location">
    <subcellularLocation>
        <location evidence="1">Endoplasmic reticulum</location>
    </subcellularLocation>
    <subcellularLocation>
        <location evidence="6">Golgi apparatus membrane</location>
    </subcellularLocation>
</comment>
<dbReference type="Proteomes" id="UP000038045">
    <property type="component" value="Unplaced"/>
</dbReference>
<evidence type="ECO:0000256" key="2">
    <source>
        <dbReference type="ARBA" id="ARBA00005927"/>
    </source>
</evidence>
<feature type="coiled-coil region" evidence="7">
    <location>
        <begin position="1561"/>
        <end position="1589"/>
    </location>
</feature>
<dbReference type="Pfam" id="PF12931">
    <property type="entry name" value="TPR_Sec16"/>
    <property type="match status" value="1"/>
</dbReference>
<evidence type="ECO:0000256" key="8">
    <source>
        <dbReference type="SAM" id="MobiDB-lite"/>
    </source>
</evidence>
<feature type="region of interest" description="Disordered" evidence="8">
    <location>
        <begin position="1719"/>
        <end position="1750"/>
    </location>
</feature>
<feature type="compositionally biased region" description="Polar residues" evidence="8">
    <location>
        <begin position="1662"/>
        <end position="1672"/>
    </location>
</feature>
<feature type="compositionally biased region" description="Polar residues" evidence="8">
    <location>
        <begin position="1444"/>
        <end position="1455"/>
    </location>
</feature>
<dbReference type="PANTHER" id="PTHR13402:SF6">
    <property type="entry name" value="SECRETORY 16, ISOFORM I"/>
    <property type="match status" value="1"/>
</dbReference>
<keyword evidence="6" id="KW-0333">Golgi apparatus</keyword>
<evidence type="ECO:0000256" key="3">
    <source>
        <dbReference type="ARBA" id="ARBA00022448"/>
    </source>
</evidence>
<dbReference type="WBParaSite" id="PTRK_0001072400.1">
    <property type="protein sequence ID" value="PTRK_0001072400.1"/>
    <property type="gene ID" value="PTRK_0001072400"/>
</dbReference>
<proteinExistence type="inferred from homology"/>
<evidence type="ECO:0000259" key="9">
    <source>
        <dbReference type="Pfam" id="PF12931"/>
    </source>
</evidence>
<reference evidence="12" key="1">
    <citation type="submission" date="2017-02" db="UniProtKB">
        <authorList>
            <consortium name="WormBaseParasite"/>
        </authorList>
    </citation>
    <scope>IDENTIFICATION</scope>
</reference>
<evidence type="ECO:0000313" key="11">
    <source>
        <dbReference type="Proteomes" id="UP000038045"/>
    </source>
</evidence>
<feature type="region of interest" description="Disordered" evidence="8">
    <location>
        <begin position="1436"/>
        <end position="1455"/>
    </location>
</feature>
<evidence type="ECO:0000313" key="12">
    <source>
        <dbReference type="WBParaSite" id="PTRK_0001072400.1"/>
    </source>
</evidence>
<keyword evidence="4 6" id="KW-0256">Endoplasmic reticulum</keyword>
<dbReference type="Gene3D" id="1.25.40.1030">
    <property type="match status" value="1"/>
</dbReference>
<dbReference type="Pfam" id="PF12932">
    <property type="entry name" value="Sec16"/>
    <property type="match status" value="1"/>
</dbReference>
<evidence type="ECO:0000256" key="4">
    <source>
        <dbReference type="ARBA" id="ARBA00022824"/>
    </source>
</evidence>
<name>A0A0N4ZQC6_PARTI</name>
<dbReference type="GO" id="GO:0070971">
    <property type="term" value="C:endoplasmic reticulum exit site"/>
    <property type="evidence" value="ECO:0007669"/>
    <property type="project" value="TreeGrafter"/>
</dbReference>
<evidence type="ECO:0000256" key="7">
    <source>
        <dbReference type="SAM" id="Coils"/>
    </source>
</evidence>
<dbReference type="InterPro" id="IPR024298">
    <property type="entry name" value="Sec16_Sec23-bd"/>
</dbReference>
<evidence type="ECO:0000256" key="6">
    <source>
        <dbReference type="RuleBase" id="RU364101"/>
    </source>
</evidence>
<feature type="region of interest" description="Disordered" evidence="8">
    <location>
        <begin position="1662"/>
        <end position="1701"/>
    </location>
</feature>
<dbReference type="GO" id="GO:0070973">
    <property type="term" value="P:protein localization to endoplasmic reticulum exit site"/>
    <property type="evidence" value="ECO:0007669"/>
    <property type="project" value="TreeGrafter"/>
</dbReference>
<dbReference type="GO" id="GO:0012507">
    <property type="term" value="C:ER to Golgi transport vesicle membrane"/>
    <property type="evidence" value="ECO:0007669"/>
    <property type="project" value="TreeGrafter"/>
</dbReference>
<dbReference type="GO" id="GO:0000139">
    <property type="term" value="C:Golgi membrane"/>
    <property type="evidence" value="ECO:0007669"/>
    <property type="project" value="UniProtKB-SubCell"/>
</dbReference>
<dbReference type="CDD" id="cd09233">
    <property type="entry name" value="ACE1-Sec16-like"/>
    <property type="match status" value="1"/>
</dbReference>
<dbReference type="InterPro" id="IPR024340">
    <property type="entry name" value="Sec16_CCD"/>
</dbReference>
<dbReference type="GO" id="GO:0016192">
    <property type="term" value="P:vesicle-mediated transport"/>
    <property type="evidence" value="ECO:0007669"/>
    <property type="project" value="UniProtKB-KW"/>
</dbReference>
<keyword evidence="5 6" id="KW-0931">ER-Golgi transport</keyword>
<keyword evidence="11" id="KW-1185">Reference proteome</keyword>
<dbReference type="STRING" id="131310.A0A0N4ZQC6"/>
<keyword evidence="6" id="KW-0653">Protein transport</keyword>
<evidence type="ECO:0000259" key="10">
    <source>
        <dbReference type="Pfam" id="PF12932"/>
    </source>
</evidence>
<dbReference type="GO" id="GO:0007030">
    <property type="term" value="P:Golgi organization"/>
    <property type="evidence" value="ECO:0007669"/>
    <property type="project" value="TreeGrafter"/>
</dbReference>
<feature type="region of interest" description="Disordered" evidence="8">
    <location>
        <begin position="507"/>
        <end position="546"/>
    </location>
</feature>
<accession>A0A0N4ZQC6</accession>
<feature type="domain" description="Sec16 central conserved" evidence="10">
    <location>
        <begin position="918"/>
        <end position="1022"/>
    </location>
</feature>
<sequence>MSFNALSSYDYKNVMLDKKVNEDEINLWQSLVEDTNNKEKVNKNQASKNKRMAAAKERKGKKLQQKNVIYNIDTGGKSNVKEDIKKITPEEVNVTTTIPITCKNISHEIAQTTLDEISMIKHSENVLMLTPTKPIDVLDKEKEVEDDITKKRNNESTKNIDVVNENQQYSSTTIDNLADLELNTGNTMTVLSQHHNSTVLSSVAEVTNDVGSLTSSSIPPTINNYSKSEGYSPNPDIFSQSPISPLSTNTNINAMPDFPSTTISSPKIDCNLIQEFPNDEINNIGKGKTLIDNDNAREDVINDIMKNSNVNYNRKKTLERQYTSSPIISNDEEDCDRGKTPEVIPKDKIDLLSPIYDNIEVKNERKMSRKNEDYIKLRKELQYKNDMMRNLKKYSETSDSDIQSYEFTIDRRDKIRDKAKDISKIYLNKELKNIHMDSRNQKGSVPLSNHNLKTRHLSTNNPKIQMSRINEVNHSNINLKNSKNDNDSDFGEDFIDLARKRRFMKNTSSNISGRPSSRGVSSDCLEDSTYRSLHGGRPRTTMPMPMPHMGGPPYGGMHHPGMMMPPPQQPYDPYYMPMAPHFNPSIGNGRHSANLYGRYTPNGSYGYNNYYMGANSYSTMAPYGYPPTPQGMIPTRRARSGVDPALRRTTDHIIDPISGRSFRDESQDYSFCESSQSESINKIKGNKKNITGNINQQIVPQQQSQQQQIQEDDVVEEEDEEIIEEEDDEGESEEEMAQYTQNSYGYPYPVKSLGYPAPPSMNGIGSDEYYFFGVIQLAHEKVLSILKRNPPPQQYYELPAIEKAAFLFYFQLYKRHFKNVEHFHNLFNREYYRYTSEGATSEDALKKICEHTQLEYLEKVAEEKKRNYELCQKSLFPDDCASPDSRGRASICDNDYASDGGSIASSIREPYKYKTLHAVANFIVGGRCVVLNPVQSENYIVIQDSKNLYFDEESQKIYEHIHTFKGPLIVGQTKTHTVRLFIQRQIDRIINSALYEANPSSGDANDCILVWRLLETLVQQHGRVTGPDLARLLLQNYKYLPPKGQLNSNVDSDYVSDQSCNQRLSSIELFTRFLLGGHIEEAVNCAIDCGLHADALILARRMFPNDTSKIEMIENKLLANRLPNNPVMTLISVASEMPVPVLTNPPTDDSSSWRAHAAIVLANLSTPTAMNTVYHLGQALSRKDFHAAADFCFLAVHLLAGYNPFIPPTLGPDEDKSYRRHIKLIHASIPDDKTSSANTVYGWSVLDFQATEIYEYALNLAFQHEPASIINSPYYYLTQSNEFQLCKMQYALLLSEYSGFSRDAFTYCLETAKNIWNKLDQFPIQNLEQLSSLAEHIQFIAGSEDNEASWIPLLNQAIQQRKIMNSHICGQEYNTTPTVNKEQQFFENTVKSSNIENHIPTSPVTSNYGVDQVDIQQPYTPSLTNEMEKLKITTPEPTIESTTNDSVSQNSFTPSNIPSKQQNTMENHHNDNVVKPISCFDSLNTPPQNQGTYNNEPETPIIPIIQPEVRERTVSTSSSIIQSRRENSIEPPKFDYSTVNNFSNSKQQENINNYQNSFKSNDSYQNMMKKEEKDNNKDKKNQIETLQSKEHHGSSGGLFGSLKNKIVKLIPTGNEMILPDDSNPVIRWDEKLGKYVGEGIAEEEPVAPPPLPSSMSMPTINNSTTQEQQQPPVISGGLKEARKPGKSRYYNPLSDTTTGGNTSMMAPAMDTSMMMPTTNFGFIPTMPESSEDTTVDPFSAPTSMDEIQAN</sequence>